<sequence length="298" mass="33720">MKKIFGLSSFTDNDICKNIAKEPKNGNGKGLTAHHQKWYNIYMNNRAIYIKSIAGLLAVLAIFSAMPANAATFSYDPFGKYSNGDMNGFVCDIIGSIGLGCFFSSSTQAQSTADAEPNATYTGVISRKYTNTKISLVRVPGSNQVYEIIKGQKHLIPTAEIFFDYGFTSEMIQNIDAYQLAKYPRAALVRAYNDKDKIYYLTEGGMLRFMPNKKVYESYGGREEDIIELSQKEFNYYPKVKYVYLAQPINRDVFLIDGNTKKYLTPMAVMRLDITTDQVTPVNQYEFDFYKTGSPIIY</sequence>
<gene>
    <name evidence="2" type="ORF">UW90_C0003G0030</name>
</gene>
<dbReference type="Proteomes" id="UP000034368">
    <property type="component" value="Unassembled WGS sequence"/>
</dbReference>
<accession>A0A0G1L2V1</accession>
<evidence type="ECO:0000313" key="2">
    <source>
        <dbReference type="EMBL" id="KKT90306.1"/>
    </source>
</evidence>
<keyword evidence="1" id="KW-0472">Membrane</keyword>
<organism evidence="2 3">
    <name type="scientific">Candidatus Yanofskybacteria bacterium GW2011_GWB1_45_11</name>
    <dbReference type="NCBI Taxonomy" id="1619026"/>
    <lineage>
        <taxon>Bacteria</taxon>
        <taxon>Candidatus Yanofskyibacteriota</taxon>
    </lineage>
</organism>
<comment type="caution">
    <text evidence="2">The sequence shown here is derived from an EMBL/GenBank/DDBJ whole genome shotgun (WGS) entry which is preliminary data.</text>
</comment>
<evidence type="ECO:0000313" key="3">
    <source>
        <dbReference type="Proteomes" id="UP000034368"/>
    </source>
</evidence>
<keyword evidence="1" id="KW-0812">Transmembrane</keyword>
<dbReference type="EMBL" id="LCKD01000003">
    <property type="protein sequence ID" value="KKT90306.1"/>
    <property type="molecule type" value="Genomic_DNA"/>
</dbReference>
<name>A0A0G1L2V1_9BACT</name>
<keyword evidence="1" id="KW-1133">Transmembrane helix</keyword>
<dbReference type="AlphaFoldDB" id="A0A0G1L2V1"/>
<proteinExistence type="predicted"/>
<feature type="transmembrane region" description="Helical" evidence="1">
    <location>
        <begin position="47"/>
        <end position="66"/>
    </location>
</feature>
<protein>
    <submittedName>
        <fullName evidence="2">Uncharacterized protein</fullName>
    </submittedName>
</protein>
<reference evidence="2 3" key="1">
    <citation type="journal article" date="2015" name="Nature">
        <title>rRNA introns, odd ribosomes, and small enigmatic genomes across a large radiation of phyla.</title>
        <authorList>
            <person name="Brown C.T."/>
            <person name="Hug L.A."/>
            <person name="Thomas B.C."/>
            <person name="Sharon I."/>
            <person name="Castelle C.J."/>
            <person name="Singh A."/>
            <person name="Wilkins M.J."/>
            <person name="Williams K.H."/>
            <person name="Banfield J.F."/>
        </authorList>
    </citation>
    <scope>NUCLEOTIDE SEQUENCE [LARGE SCALE GENOMIC DNA]</scope>
</reference>
<evidence type="ECO:0000256" key="1">
    <source>
        <dbReference type="SAM" id="Phobius"/>
    </source>
</evidence>